<evidence type="ECO:0000256" key="1">
    <source>
        <dbReference type="ARBA" id="ARBA00010923"/>
    </source>
</evidence>
<evidence type="ECO:0000256" key="2">
    <source>
        <dbReference type="ARBA" id="ARBA00022747"/>
    </source>
</evidence>
<keyword evidence="5" id="KW-0255">Endonuclease</keyword>
<gene>
    <name evidence="5" type="ORF">M8332_05790</name>
</gene>
<dbReference type="EC" id="3.1.21.-" evidence="5"/>
<dbReference type="RefSeq" id="WP_252779881.1">
    <property type="nucleotide sequence ID" value="NZ_CP097478.1"/>
</dbReference>
<evidence type="ECO:0000313" key="5">
    <source>
        <dbReference type="EMBL" id="USS93106.1"/>
    </source>
</evidence>
<keyword evidence="5" id="KW-0540">Nuclease</keyword>
<keyword evidence="2" id="KW-0680">Restriction system</keyword>
<reference evidence="5" key="1">
    <citation type="submission" date="2022-05" db="EMBL/GenBank/DDBJ databases">
        <authorList>
            <person name="Oliphant S.A."/>
            <person name="Watson-Haigh N.S."/>
            <person name="Sumby K.M."/>
            <person name="Gardner J.M."/>
            <person name="Jiranek V."/>
        </authorList>
    </citation>
    <scope>NUCLEOTIDE SEQUENCE</scope>
    <source>
        <strain evidence="5">Ru20-1</strain>
    </source>
</reference>
<dbReference type="Gene3D" id="3.90.220.20">
    <property type="entry name" value="DNA methylase specificity domains"/>
    <property type="match status" value="1"/>
</dbReference>
<keyword evidence="5" id="KW-0378">Hydrolase</keyword>
<dbReference type="EMBL" id="CP097478">
    <property type="protein sequence ID" value="USS93106.1"/>
    <property type="molecule type" value="Genomic_DNA"/>
</dbReference>
<name>A0ABY5C720_9LACO</name>
<dbReference type="GO" id="GO:0004519">
    <property type="term" value="F:endonuclease activity"/>
    <property type="evidence" value="ECO:0007669"/>
    <property type="project" value="UniProtKB-KW"/>
</dbReference>
<comment type="similarity">
    <text evidence="1">Belongs to the type-I restriction system S methylase family.</text>
</comment>
<dbReference type="InterPro" id="IPR000055">
    <property type="entry name" value="Restrct_endonuc_typeI_TRD"/>
</dbReference>
<sequence length="214" mass="24521">MRQLKKALQRHLFPAPGQLTPGFRFANFADNWQQQDIANLIIRNTTKNKQSTLNNVESISNQSGFVKQTSQFPNASLSPTNLSNYYIVNPGYFAYNPSRINVGSIAYKTGSHACLVSPLYVSFYTIPGINDQYFWEWLQTDAFINQRRRLSNRGIRDTLSFEQLAEMKLKFGSYQEQKMIADLLTIVDQQITITNQKIAKLEGLKKALLQKMIL</sequence>
<evidence type="ECO:0000256" key="3">
    <source>
        <dbReference type="ARBA" id="ARBA00023125"/>
    </source>
</evidence>
<dbReference type="SUPFAM" id="SSF116734">
    <property type="entry name" value="DNA methylase specificity domain"/>
    <property type="match status" value="1"/>
</dbReference>
<feature type="domain" description="Type I restriction modification DNA specificity" evidence="4">
    <location>
        <begin position="34"/>
        <end position="202"/>
    </location>
</feature>
<dbReference type="PANTHER" id="PTHR30408">
    <property type="entry name" value="TYPE-1 RESTRICTION ENZYME ECOKI SPECIFICITY PROTEIN"/>
    <property type="match status" value="1"/>
</dbReference>
<keyword evidence="6" id="KW-1185">Reference proteome</keyword>
<organism evidence="5 6">
    <name type="scientific">Fructilactobacillus ixorae</name>
    <dbReference type="NCBI Taxonomy" id="1750535"/>
    <lineage>
        <taxon>Bacteria</taxon>
        <taxon>Bacillati</taxon>
        <taxon>Bacillota</taxon>
        <taxon>Bacilli</taxon>
        <taxon>Lactobacillales</taxon>
        <taxon>Lactobacillaceae</taxon>
        <taxon>Fructilactobacillus</taxon>
    </lineage>
</organism>
<evidence type="ECO:0000259" key="4">
    <source>
        <dbReference type="Pfam" id="PF01420"/>
    </source>
</evidence>
<proteinExistence type="inferred from homology"/>
<dbReference type="PANTHER" id="PTHR30408:SF12">
    <property type="entry name" value="TYPE I RESTRICTION ENZYME MJAVIII SPECIFICITY SUBUNIT"/>
    <property type="match status" value="1"/>
</dbReference>
<keyword evidence="3" id="KW-0238">DNA-binding</keyword>
<dbReference type="Pfam" id="PF01420">
    <property type="entry name" value="Methylase_S"/>
    <property type="match status" value="1"/>
</dbReference>
<protein>
    <submittedName>
        <fullName evidence="5">Restriction endonuclease subunit S</fullName>
        <ecNumber evidence="5">3.1.21.-</ecNumber>
    </submittedName>
</protein>
<dbReference type="InterPro" id="IPR044946">
    <property type="entry name" value="Restrct_endonuc_typeI_TRD_sf"/>
</dbReference>
<dbReference type="Proteomes" id="UP001057532">
    <property type="component" value="Chromosome"/>
</dbReference>
<evidence type="ECO:0000313" key="6">
    <source>
        <dbReference type="Proteomes" id="UP001057532"/>
    </source>
</evidence>
<accession>A0ABY5C720</accession>
<dbReference type="InterPro" id="IPR052021">
    <property type="entry name" value="Type-I_RS_S_subunit"/>
</dbReference>
<dbReference type="GO" id="GO:0016787">
    <property type="term" value="F:hydrolase activity"/>
    <property type="evidence" value="ECO:0007669"/>
    <property type="project" value="UniProtKB-KW"/>
</dbReference>